<reference evidence="4" key="1">
    <citation type="journal article" date="2019" name="Int. J. Syst. Evol. Microbiol.">
        <title>The Global Catalogue of Microorganisms (GCM) 10K type strain sequencing project: providing services to taxonomists for standard genome sequencing and annotation.</title>
        <authorList>
            <consortium name="The Broad Institute Genomics Platform"/>
            <consortium name="The Broad Institute Genome Sequencing Center for Infectious Disease"/>
            <person name="Wu L."/>
            <person name="Ma J."/>
        </authorList>
    </citation>
    <scope>NUCLEOTIDE SEQUENCE [LARGE SCALE GENOMIC DNA]</scope>
    <source>
        <strain evidence="4">JCM 6242</strain>
    </source>
</reference>
<proteinExistence type="predicted"/>
<gene>
    <name evidence="3" type="ORF">GCM10010517_15970</name>
</gene>
<feature type="domain" description="MobA/VirD2-like nuclease" evidence="2">
    <location>
        <begin position="11"/>
        <end position="105"/>
    </location>
</feature>
<evidence type="ECO:0000313" key="3">
    <source>
        <dbReference type="EMBL" id="GAA2857599.1"/>
    </source>
</evidence>
<feature type="compositionally biased region" description="Basic and acidic residues" evidence="1">
    <location>
        <begin position="324"/>
        <end position="333"/>
    </location>
</feature>
<organism evidence="3 4">
    <name type="scientific">Streptosporangium fragile</name>
    <dbReference type="NCBI Taxonomy" id="46186"/>
    <lineage>
        <taxon>Bacteria</taxon>
        <taxon>Bacillati</taxon>
        <taxon>Actinomycetota</taxon>
        <taxon>Actinomycetes</taxon>
        <taxon>Streptosporangiales</taxon>
        <taxon>Streptosporangiaceae</taxon>
        <taxon>Streptosporangium</taxon>
    </lineage>
</organism>
<evidence type="ECO:0000313" key="4">
    <source>
        <dbReference type="Proteomes" id="UP001500831"/>
    </source>
</evidence>
<comment type="caution">
    <text evidence="3">The sequence shown here is derived from an EMBL/GenBank/DDBJ whole genome shotgun (WGS) entry which is preliminary data.</text>
</comment>
<dbReference type="RefSeq" id="WP_344969315.1">
    <property type="nucleotide sequence ID" value="NZ_BAAAVI010000008.1"/>
</dbReference>
<sequence>MAVGIEPAGGWVWHCALSLAPGEHLTDAAWAEVARAAVTRLGFDGTDGRAPCRWIAVHHGPSTGGCEHIHLAVNLVSADCRLARPGRDRIAMSRLCGELENRFGLRVIEGRARRGLPGLSRAEIERTRRARAAGPGPGRTAEPDRIVLARHVRAAAMAASTEAEFVRRAKAAGVWARPRYAAGGREEVVGYCVALPPEQGRTAIWFGGGKRHGRPPDDDRWVGAPERTGCTRRPGQRRGPGPDRPAAADPGRDRGDGSPHPRAAPGGQPCRRPQEIVTVRRELALRGLLPADVAAAETTRRTTPSPAPAVGRSPERRPHRTPPHRPDPGRSRG</sequence>
<feature type="compositionally biased region" description="Low complexity" evidence="1">
    <location>
        <begin position="294"/>
        <end position="304"/>
    </location>
</feature>
<evidence type="ECO:0000256" key="1">
    <source>
        <dbReference type="SAM" id="MobiDB-lite"/>
    </source>
</evidence>
<name>A0ABP6IB13_9ACTN</name>
<feature type="region of interest" description="Disordered" evidence="1">
    <location>
        <begin position="206"/>
        <end position="333"/>
    </location>
</feature>
<protein>
    <recommendedName>
        <fullName evidence="2">MobA/VirD2-like nuclease domain-containing protein</fullName>
    </recommendedName>
</protein>
<dbReference type="InterPro" id="IPR005094">
    <property type="entry name" value="Endonuclease_MobA/VirD2"/>
</dbReference>
<feature type="compositionally biased region" description="Basic and acidic residues" evidence="1">
    <location>
        <begin position="250"/>
        <end position="259"/>
    </location>
</feature>
<feature type="compositionally biased region" description="Basic and acidic residues" evidence="1">
    <location>
        <begin position="272"/>
        <end position="284"/>
    </location>
</feature>
<dbReference type="Pfam" id="PF03432">
    <property type="entry name" value="Relaxase"/>
    <property type="match status" value="1"/>
</dbReference>
<keyword evidence="4" id="KW-1185">Reference proteome</keyword>
<evidence type="ECO:0000259" key="2">
    <source>
        <dbReference type="Pfam" id="PF03432"/>
    </source>
</evidence>
<accession>A0ABP6IB13</accession>
<dbReference type="EMBL" id="BAAAVI010000008">
    <property type="protein sequence ID" value="GAA2857599.1"/>
    <property type="molecule type" value="Genomic_DNA"/>
</dbReference>
<dbReference type="Proteomes" id="UP001500831">
    <property type="component" value="Unassembled WGS sequence"/>
</dbReference>